<evidence type="ECO:0000259" key="1">
    <source>
        <dbReference type="PROSITE" id="PS50177"/>
    </source>
</evidence>
<feature type="domain" description="NTF2" evidence="1">
    <location>
        <begin position="17"/>
        <end position="193"/>
    </location>
</feature>
<dbReference type="InterPro" id="IPR018222">
    <property type="entry name" value="Nuclear_transport_factor_2_euk"/>
</dbReference>
<reference evidence="2" key="1">
    <citation type="submission" date="2022-07" db="EMBL/GenBank/DDBJ databases">
        <title>Fungi with potential for degradation of polypropylene.</title>
        <authorList>
            <person name="Gostincar C."/>
        </authorList>
    </citation>
    <scope>NUCLEOTIDE SEQUENCE</scope>
    <source>
        <strain evidence="2">EXF-13287</strain>
    </source>
</reference>
<organism evidence="2 3">
    <name type="scientific">Coniochaeta hoffmannii</name>
    <dbReference type="NCBI Taxonomy" id="91930"/>
    <lineage>
        <taxon>Eukaryota</taxon>
        <taxon>Fungi</taxon>
        <taxon>Dikarya</taxon>
        <taxon>Ascomycota</taxon>
        <taxon>Pezizomycotina</taxon>
        <taxon>Sordariomycetes</taxon>
        <taxon>Sordariomycetidae</taxon>
        <taxon>Coniochaetales</taxon>
        <taxon>Coniochaetaceae</taxon>
        <taxon>Coniochaeta</taxon>
    </lineage>
</organism>
<dbReference type="Gene3D" id="3.10.450.50">
    <property type="match status" value="1"/>
</dbReference>
<comment type="caution">
    <text evidence="2">The sequence shown here is derived from an EMBL/GenBank/DDBJ whole genome shotgun (WGS) entry which is preliminary data.</text>
</comment>
<dbReference type="EMBL" id="JANBVN010000236">
    <property type="protein sequence ID" value="KAJ9131403.1"/>
    <property type="molecule type" value="Genomic_DNA"/>
</dbReference>
<accession>A0AA38VJP2</accession>
<gene>
    <name evidence="2" type="ORF">NKR19_g9530</name>
</gene>
<dbReference type="InterPro" id="IPR032710">
    <property type="entry name" value="NTF2-like_dom_sf"/>
</dbReference>
<dbReference type="Proteomes" id="UP001174691">
    <property type="component" value="Unassembled WGS sequence"/>
</dbReference>
<dbReference type="PROSITE" id="PS50177">
    <property type="entry name" value="NTF2_DOMAIN"/>
    <property type="match status" value="1"/>
</dbReference>
<dbReference type="AlphaFoldDB" id="A0AA38VJP2"/>
<protein>
    <recommendedName>
        <fullName evidence="1">NTF2 domain-containing protein</fullName>
    </recommendedName>
</protein>
<proteinExistence type="predicted"/>
<evidence type="ECO:0000313" key="3">
    <source>
        <dbReference type="Proteomes" id="UP001174691"/>
    </source>
</evidence>
<dbReference type="SUPFAM" id="SSF54427">
    <property type="entry name" value="NTF2-like"/>
    <property type="match status" value="1"/>
</dbReference>
<sequence>MATSTYRELQQKAANDGASQFVDQYYVCVNGSPQPIRNFYVSSNTKYTQSALPANVDISINGAVLAGGPDEYEQMLKTQRMTPSGIEAKVRYEVDGWDCQILNPDFAIGCPDNLLQKYEEEKKNSGRTPSKEYFNRASLLLQVTGTVIFGGGDKDVRKVFNDVFVLVPNWDTHVKNPSRNAKRWLILSQNFRAM</sequence>
<keyword evidence="3" id="KW-1185">Reference proteome</keyword>
<evidence type="ECO:0000313" key="2">
    <source>
        <dbReference type="EMBL" id="KAJ9131403.1"/>
    </source>
</evidence>
<name>A0AA38VJP2_9PEZI</name>